<dbReference type="RefSeq" id="XP_064850811.1">
    <property type="nucleotide sequence ID" value="XM_064994739.1"/>
</dbReference>
<evidence type="ECO:0000256" key="3">
    <source>
        <dbReference type="ARBA" id="ARBA00022679"/>
    </source>
</evidence>
<dbReference type="PANTHER" id="PTHR13370:SF3">
    <property type="entry name" value="TRNA (GUANINE(10)-N2)-METHYLTRANSFERASE HOMOLOG"/>
    <property type="match status" value="1"/>
</dbReference>
<keyword evidence="7" id="KW-0820">tRNA-binding</keyword>
<evidence type="ECO:0000256" key="1">
    <source>
        <dbReference type="ARBA" id="ARBA00022490"/>
    </source>
</evidence>
<dbReference type="GO" id="GO:0032259">
    <property type="term" value="P:methylation"/>
    <property type="evidence" value="ECO:0007669"/>
    <property type="project" value="UniProtKB-UniRule"/>
</dbReference>
<evidence type="ECO:0000313" key="10">
    <source>
        <dbReference type="EMBL" id="GMM33811.1"/>
    </source>
</evidence>
<dbReference type="InterPro" id="IPR029063">
    <property type="entry name" value="SAM-dependent_MTases_sf"/>
</dbReference>
<dbReference type="Proteomes" id="UP001360560">
    <property type="component" value="Unassembled WGS sequence"/>
</dbReference>
<dbReference type="GO" id="GO:0043527">
    <property type="term" value="C:tRNA methyltransferase complex"/>
    <property type="evidence" value="ECO:0007669"/>
    <property type="project" value="UniProtKB-ARBA"/>
</dbReference>
<dbReference type="PIRSF" id="PIRSF017259">
    <property type="entry name" value="tRNA_mtfrase_TRM11"/>
    <property type="match status" value="1"/>
</dbReference>
<dbReference type="Gene3D" id="3.40.50.150">
    <property type="entry name" value="Vaccinia Virus protein VP39"/>
    <property type="match status" value="1"/>
</dbReference>
<dbReference type="Pfam" id="PF01170">
    <property type="entry name" value="UPF0020"/>
    <property type="match status" value="1"/>
</dbReference>
<dbReference type="GO" id="GO:0160102">
    <property type="term" value="F:tRNA (guanine(10)-N2)-methyltransferase activity"/>
    <property type="evidence" value="ECO:0007669"/>
    <property type="project" value="InterPro"/>
</dbReference>
<feature type="domain" description="Ribosomal RNA large subunit methyltransferase K/L-like methyltransferase" evidence="8">
    <location>
        <begin position="181"/>
        <end position="295"/>
    </location>
</feature>
<evidence type="ECO:0000256" key="2">
    <source>
        <dbReference type="ARBA" id="ARBA00022603"/>
    </source>
</evidence>
<dbReference type="AlphaFoldDB" id="A0AAV5QGS9"/>
<feature type="domain" description="tRNA (guanine(10)-N(2))-methyltransferase TRMT11 N-terminal" evidence="9">
    <location>
        <begin position="4"/>
        <end position="169"/>
    </location>
</feature>
<evidence type="ECO:0000259" key="8">
    <source>
        <dbReference type="Pfam" id="PF01170"/>
    </source>
</evidence>
<gene>
    <name evidence="10" type="ORF">DASC09_011360</name>
</gene>
<dbReference type="SUPFAM" id="SSF53335">
    <property type="entry name" value="S-adenosyl-L-methionine-dependent methyltransferases"/>
    <property type="match status" value="1"/>
</dbReference>
<accession>A0AAV5QGS9</accession>
<dbReference type="InterPro" id="IPR016691">
    <property type="entry name" value="TRMT11"/>
</dbReference>
<keyword evidence="5 7" id="KW-0819">tRNA processing</keyword>
<organism evidence="10 11">
    <name type="scientific">Saccharomycopsis crataegensis</name>
    <dbReference type="NCBI Taxonomy" id="43959"/>
    <lineage>
        <taxon>Eukaryota</taxon>
        <taxon>Fungi</taxon>
        <taxon>Dikarya</taxon>
        <taxon>Ascomycota</taxon>
        <taxon>Saccharomycotina</taxon>
        <taxon>Saccharomycetes</taxon>
        <taxon>Saccharomycopsidaceae</taxon>
        <taxon>Saccharomycopsis</taxon>
    </lineage>
</organism>
<dbReference type="GeneID" id="90071790"/>
<evidence type="ECO:0000256" key="5">
    <source>
        <dbReference type="ARBA" id="ARBA00022694"/>
    </source>
</evidence>
<keyword evidence="4 7" id="KW-0949">S-adenosyl-L-methionine</keyword>
<dbReference type="GO" id="GO:0000049">
    <property type="term" value="F:tRNA binding"/>
    <property type="evidence" value="ECO:0007669"/>
    <property type="project" value="UniProtKB-UniRule"/>
</dbReference>
<dbReference type="GO" id="GO:0005737">
    <property type="term" value="C:cytoplasm"/>
    <property type="evidence" value="ECO:0007669"/>
    <property type="project" value="TreeGrafter"/>
</dbReference>
<dbReference type="Pfam" id="PF25904">
    <property type="entry name" value="Tmrp11_N"/>
    <property type="match status" value="1"/>
</dbReference>
<proteinExistence type="inferred from homology"/>
<evidence type="ECO:0000313" key="11">
    <source>
        <dbReference type="Proteomes" id="UP001360560"/>
    </source>
</evidence>
<protein>
    <submittedName>
        <fullName evidence="10">tRNA (Guanine-N2-)-methyltransferase</fullName>
    </submittedName>
</protein>
<reference evidence="10 11" key="1">
    <citation type="journal article" date="2023" name="Elife">
        <title>Identification of key yeast species and microbe-microbe interactions impacting larval growth of Drosophila in the wild.</title>
        <authorList>
            <person name="Mure A."/>
            <person name="Sugiura Y."/>
            <person name="Maeda R."/>
            <person name="Honda K."/>
            <person name="Sakurai N."/>
            <person name="Takahashi Y."/>
            <person name="Watada M."/>
            <person name="Katoh T."/>
            <person name="Gotoh A."/>
            <person name="Gotoh Y."/>
            <person name="Taniguchi I."/>
            <person name="Nakamura K."/>
            <person name="Hayashi T."/>
            <person name="Katayama T."/>
            <person name="Uemura T."/>
            <person name="Hattori Y."/>
        </authorList>
    </citation>
    <scope>NUCLEOTIDE SEQUENCE [LARGE SCALE GENOMIC DNA]</scope>
    <source>
        <strain evidence="10 11">SC-9</strain>
    </source>
</reference>
<dbReference type="PROSITE" id="PS51627">
    <property type="entry name" value="SAM_MT_TRM11"/>
    <property type="match status" value="1"/>
</dbReference>
<keyword evidence="2 7" id="KW-0489">Methyltransferase</keyword>
<dbReference type="EMBL" id="BTFZ01000002">
    <property type="protein sequence ID" value="GMM33811.1"/>
    <property type="molecule type" value="Genomic_DNA"/>
</dbReference>
<sequence>MGNKYLLYLAKAHLDFRRAELESLADLYNLKVDLSNLSEDSPFVIVEIENDDLAAKWISRSILCRGVYEYWGETTEDWGQLHESVKQNSRSKWEKYAKTSFKFDFIGYQGSRNQKSQVEVIEQFSYLPFTGPIRMKKPDVVFTVIEQFIENTETSTRKFFGREVGLSEREKGVLDKFDLRKRRYVGTTSFEAELSLVTVNVAQTNVGKIMYDPFVGTGSFLVTGAHFGALTIGSDIDMKPLMGKKKNTIQANFKQYGTSLNFLDTCTMDFTHNAFRKDFIIDTICCDPPYGVREGLKVLGTSRPEHFVGKENIEIDGIKAFLRKDYVPTKKAYSLGNMLDDLLDFAAKRLPIDGRLVFWMPVANDEDYTTSIPHHEKLELKYNCVQKFNKWSRRMLCYVKRDDGYEGQTIRAGEVIKNEFRNRYFSGFNEASLD</sequence>
<keyword evidence="11" id="KW-1185">Reference proteome</keyword>
<evidence type="ECO:0000259" key="9">
    <source>
        <dbReference type="Pfam" id="PF25904"/>
    </source>
</evidence>
<comment type="similarity">
    <text evidence="7">Belongs to the class I-like SAM-binding methyltransferase superfamily. TRM11 methyltransferase family.</text>
</comment>
<dbReference type="InterPro" id="IPR000241">
    <property type="entry name" value="RlmKL-like_Mtase"/>
</dbReference>
<comment type="caution">
    <text evidence="10">The sequence shown here is derived from an EMBL/GenBank/DDBJ whole genome shotgun (WGS) entry which is preliminary data.</text>
</comment>
<keyword evidence="3 7" id="KW-0808">Transferase</keyword>
<dbReference type="InterPro" id="IPR059073">
    <property type="entry name" value="TRMT11_N"/>
</dbReference>
<evidence type="ECO:0000256" key="6">
    <source>
        <dbReference type="ARBA" id="ARBA00022884"/>
    </source>
</evidence>
<name>A0AAV5QGS9_9ASCO</name>
<dbReference type="FunFam" id="3.40.50.150:FF:000260">
    <property type="entry name" value="RNA methylase family protein"/>
    <property type="match status" value="1"/>
</dbReference>
<dbReference type="PANTHER" id="PTHR13370">
    <property type="entry name" value="RNA METHYLASE-RELATED"/>
    <property type="match status" value="1"/>
</dbReference>
<evidence type="ECO:0000256" key="4">
    <source>
        <dbReference type="ARBA" id="ARBA00022691"/>
    </source>
</evidence>
<keyword evidence="6 7" id="KW-0694">RNA-binding</keyword>
<evidence type="ECO:0000256" key="7">
    <source>
        <dbReference type="PROSITE-ProRule" id="PRU00959"/>
    </source>
</evidence>
<keyword evidence="1" id="KW-0963">Cytoplasm</keyword>
<dbReference type="GO" id="GO:0008033">
    <property type="term" value="P:tRNA processing"/>
    <property type="evidence" value="ECO:0007669"/>
    <property type="project" value="UniProtKB-UniRule"/>
</dbReference>